<gene>
    <name evidence="4" type="ORF">Aca07nite_67590</name>
</gene>
<organism evidence="4">
    <name type="scientific">Actinoplanes campanulatus</name>
    <dbReference type="NCBI Taxonomy" id="113559"/>
    <lineage>
        <taxon>Bacteria</taxon>
        <taxon>Bacillati</taxon>
        <taxon>Actinomycetota</taxon>
        <taxon>Actinomycetes</taxon>
        <taxon>Micromonosporales</taxon>
        <taxon>Micromonosporaceae</taxon>
        <taxon>Actinoplanes</taxon>
    </lineage>
</organism>
<dbReference type="RefSeq" id="WP_204299588.1">
    <property type="nucleotide sequence ID" value="NZ_BOMF01000128.1"/>
</dbReference>
<dbReference type="InterPro" id="IPR013556">
    <property type="entry name" value="Flag_M-ring_C"/>
</dbReference>
<reference evidence="4" key="1">
    <citation type="submission" date="2021-01" db="EMBL/GenBank/DDBJ databases">
        <title>Whole genome shotgun sequence of Actinoplanes capillaceus NBRC 16408.</title>
        <authorList>
            <person name="Komaki H."/>
            <person name="Tamura T."/>
        </authorList>
    </citation>
    <scope>NUCLEOTIDE SEQUENCE [LARGE SCALE GENOMIC DNA]</scope>
    <source>
        <strain evidence="4">NBRC 16408</strain>
    </source>
</reference>
<evidence type="ECO:0000256" key="1">
    <source>
        <dbReference type="SAM" id="MobiDB-lite"/>
    </source>
</evidence>
<evidence type="ECO:0000259" key="3">
    <source>
        <dbReference type="Pfam" id="PF08345"/>
    </source>
</evidence>
<protein>
    <recommendedName>
        <fullName evidence="3">Flagellar M-ring C-terminal domain-containing protein</fullName>
    </recommendedName>
</protein>
<dbReference type="PANTHER" id="PTHR30046:SF0">
    <property type="entry name" value="FLAGELLAR M-RING PROTEIN"/>
    <property type="match status" value="1"/>
</dbReference>
<feature type="region of interest" description="Disordered" evidence="1">
    <location>
        <begin position="16"/>
        <end position="41"/>
    </location>
</feature>
<evidence type="ECO:0000256" key="2">
    <source>
        <dbReference type="SAM" id="Phobius"/>
    </source>
</evidence>
<keyword evidence="2" id="KW-0812">Transmembrane</keyword>
<dbReference type="EMBL" id="BOMF01000128">
    <property type="protein sequence ID" value="GID49484.1"/>
    <property type="molecule type" value="Genomic_DNA"/>
</dbReference>
<dbReference type="InterPro" id="IPR043427">
    <property type="entry name" value="YscJ/FliF"/>
</dbReference>
<comment type="caution">
    <text evidence="4">The sequence shown here is derived from an EMBL/GenBank/DDBJ whole genome shotgun (WGS) entry which is preliminary data.</text>
</comment>
<feature type="domain" description="Flagellar M-ring C-terminal" evidence="3">
    <location>
        <begin position="162"/>
        <end position="289"/>
    </location>
</feature>
<dbReference type="Pfam" id="PF08345">
    <property type="entry name" value="YscJ_FliF_C"/>
    <property type="match status" value="1"/>
</dbReference>
<proteinExistence type="predicted"/>
<keyword evidence="2" id="KW-1133">Transmembrane helix</keyword>
<name>A0ABQ3WTG4_9ACTN</name>
<evidence type="ECO:0000313" key="4">
    <source>
        <dbReference type="EMBL" id="GID49484.1"/>
    </source>
</evidence>
<accession>A0ABQ3WTG4</accession>
<dbReference type="PANTHER" id="PTHR30046">
    <property type="entry name" value="FLAGELLAR M-RING PROTEIN"/>
    <property type="match status" value="1"/>
</dbReference>
<feature type="transmembrane region" description="Helical" evidence="2">
    <location>
        <begin position="311"/>
        <end position="333"/>
    </location>
</feature>
<sequence length="405" mass="42109">MSARMVSVAATTAPKTVGAPIQPSRNHRTFQPAVPSSDEADPINRIARPRSLTHQGGRSAFKICERQAVRNRFVPSALGTGTSPRGGRAGRLTVALVALTLAGGASFDAAPAYAATLTQRQAIAGGYTVSPATGGFTQAVLAADVTTAAFQDRLDGALQHMLDTVLGPGRSTVTTNVELDLDQVATSRTAYQQDPSAGALSERISERSYIGDDGGTRYDSSSVSRVNALDEMHETRREAPGDIIRLSVAVLVDEAAAANLDLAQVRELIAVAAGVDAGRGDRVTVAAMPMRTATATPADNAVAQPGTESAAALRTALIAAVLILLTCAALLAVGKQRRRAAAASAAADRRELLRAQLHIQRTPVPAAAAPIAVALDEDRRQQRAVGSVDPAQAAQQLREWIGPGR</sequence>
<keyword evidence="2" id="KW-0472">Membrane</keyword>